<proteinExistence type="predicted"/>
<dbReference type="Proteomes" id="UP000772434">
    <property type="component" value="Unassembled WGS sequence"/>
</dbReference>
<comment type="caution">
    <text evidence="1">The sequence shown here is derived from an EMBL/GenBank/DDBJ whole genome shotgun (WGS) entry which is preliminary data.</text>
</comment>
<protein>
    <submittedName>
        <fullName evidence="1">Uncharacterized protein</fullName>
    </submittedName>
</protein>
<reference evidence="1" key="1">
    <citation type="submission" date="2020-11" db="EMBL/GenBank/DDBJ databases">
        <authorList>
            <consortium name="DOE Joint Genome Institute"/>
            <person name="Ahrendt S."/>
            <person name="Riley R."/>
            <person name="Andreopoulos W."/>
            <person name="Labutti K."/>
            <person name="Pangilinan J."/>
            <person name="Ruiz-Duenas F.J."/>
            <person name="Barrasa J.M."/>
            <person name="Sanchez-Garcia M."/>
            <person name="Camarero S."/>
            <person name="Miyauchi S."/>
            <person name="Serrano A."/>
            <person name="Linde D."/>
            <person name="Babiker R."/>
            <person name="Drula E."/>
            <person name="Ayuso-Fernandez I."/>
            <person name="Pacheco R."/>
            <person name="Padilla G."/>
            <person name="Ferreira P."/>
            <person name="Barriuso J."/>
            <person name="Kellner H."/>
            <person name="Castanera R."/>
            <person name="Alfaro M."/>
            <person name="Ramirez L."/>
            <person name="Pisabarro A.G."/>
            <person name="Kuo A."/>
            <person name="Tritt A."/>
            <person name="Lipzen A."/>
            <person name="He G."/>
            <person name="Yan M."/>
            <person name="Ng V."/>
            <person name="Cullen D."/>
            <person name="Martin F."/>
            <person name="Rosso M.-N."/>
            <person name="Henrissat B."/>
            <person name="Hibbett D."/>
            <person name="Martinez A.T."/>
            <person name="Grigoriev I.V."/>
        </authorList>
    </citation>
    <scope>NUCLEOTIDE SEQUENCE</scope>
    <source>
        <strain evidence="1">AH 40177</strain>
    </source>
</reference>
<dbReference type="Gene3D" id="3.60.130.30">
    <property type="match status" value="1"/>
</dbReference>
<sequence>MDGLLSHPAMLRATGFMDQLFRTYNIKMYESYKRHQAELHAHETHLRRNFPNSVWSSVTVNMGPRTITDPHVDGANRPDGWCPVFPLGSFNPRTGGHLVLPDLKLVIEFPAGCVIFLPSSLLVHYNTPIQLHEKRYSITQCTAGGLFRWASNGFQTQDTFLAKASHEVKSKWLADRATRWERGLDFFPIIV</sequence>
<keyword evidence="2" id="KW-1185">Reference proteome</keyword>
<name>A0A9P5PTB6_9AGAR</name>
<evidence type="ECO:0000313" key="2">
    <source>
        <dbReference type="Proteomes" id="UP000772434"/>
    </source>
</evidence>
<organism evidence="1 2">
    <name type="scientific">Rhodocollybia butyracea</name>
    <dbReference type="NCBI Taxonomy" id="206335"/>
    <lineage>
        <taxon>Eukaryota</taxon>
        <taxon>Fungi</taxon>
        <taxon>Dikarya</taxon>
        <taxon>Basidiomycota</taxon>
        <taxon>Agaricomycotina</taxon>
        <taxon>Agaricomycetes</taxon>
        <taxon>Agaricomycetidae</taxon>
        <taxon>Agaricales</taxon>
        <taxon>Marasmiineae</taxon>
        <taxon>Omphalotaceae</taxon>
        <taxon>Rhodocollybia</taxon>
    </lineage>
</organism>
<dbReference type="OrthoDB" id="3202607at2759"/>
<gene>
    <name evidence="1" type="ORF">BDP27DRAFT_1224752</name>
</gene>
<evidence type="ECO:0000313" key="1">
    <source>
        <dbReference type="EMBL" id="KAF9068157.1"/>
    </source>
</evidence>
<dbReference type="AlphaFoldDB" id="A0A9P5PTB6"/>
<accession>A0A9P5PTB6</accession>
<dbReference type="EMBL" id="JADNRY010000064">
    <property type="protein sequence ID" value="KAF9068157.1"/>
    <property type="molecule type" value="Genomic_DNA"/>
</dbReference>